<sequence>MKNRAFKIKVNGKILDYRLGSDLDLDEARKFFEKKYKVNKIWQGGRHVLGFLEKNNRKLFLKLATTEGISATTQIEYNWNSAFNKSLPRVRSSFWVPKNWDSGFYKDKLFYLVTDRFEGRPLVNYPNTAIVSGNFAKNLGSVINFSEAIGGLNINGVQSSDNVDASNHKEWFVNKTKSWLDSIPENVYEQHGLENLLTIVKMGVSKLQVKPRHGDFTPWHLFVLDSGKLGLIDGEHAKADSVEGYDIGYLIQRVFSVLKSTKLAEQIFQKLIKRQYSVEKLRVILAARAIGGFLDEFLVENPDYLQADRFRNWVVSL</sequence>
<proteinExistence type="predicted"/>
<accession>A0A0G0XGZ9</accession>
<dbReference type="EMBL" id="LCAG01000008">
    <property type="protein sequence ID" value="KKR87012.1"/>
    <property type="molecule type" value="Genomic_DNA"/>
</dbReference>
<gene>
    <name evidence="1" type="ORF">UU34_C0008G0036</name>
</gene>
<evidence type="ECO:0000313" key="2">
    <source>
        <dbReference type="Proteomes" id="UP000034854"/>
    </source>
</evidence>
<reference evidence="1 2" key="1">
    <citation type="journal article" date="2015" name="Nature">
        <title>rRNA introns, odd ribosomes, and small enigmatic genomes across a large radiation of phyla.</title>
        <authorList>
            <person name="Brown C.T."/>
            <person name="Hug L.A."/>
            <person name="Thomas B.C."/>
            <person name="Sharon I."/>
            <person name="Castelle C.J."/>
            <person name="Singh A."/>
            <person name="Wilkins M.J."/>
            <person name="Williams K.H."/>
            <person name="Banfield J.F."/>
        </authorList>
    </citation>
    <scope>NUCLEOTIDE SEQUENCE [LARGE SCALE GENOMIC DNA]</scope>
</reference>
<name>A0A0G0XGZ9_9BACT</name>
<dbReference type="Proteomes" id="UP000034854">
    <property type="component" value="Unassembled WGS sequence"/>
</dbReference>
<dbReference type="InterPro" id="IPR011009">
    <property type="entry name" value="Kinase-like_dom_sf"/>
</dbReference>
<organism evidence="1 2">
    <name type="scientific">Candidatus Curtissbacteria bacterium GW2011_GWA1_41_11</name>
    <dbReference type="NCBI Taxonomy" id="1618409"/>
    <lineage>
        <taxon>Bacteria</taxon>
        <taxon>Candidatus Curtissiibacteriota</taxon>
    </lineage>
</organism>
<evidence type="ECO:0000313" key="1">
    <source>
        <dbReference type="EMBL" id="KKR87012.1"/>
    </source>
</evidence>
<evidence type="ECO:0008006" key="3">
    <source>
        <dbReference type="Google" id="ProtNLM"/>
    </source>
</evidence>
<dbReference type="SUPFAM" id="SSF56112">
    <property type="entry name" value="Protein kinase-like (PK-like)"/>
    <property type="match status" value="1"/>
</dbReference>
<dbReference type="AlphaFoldDB" id="A0A0G0XGZ9"/>
<protein>
    <recommendedName>
        <fullName evidence="3">Aminoglycoside phosphotransferase domain-containing protein</fullName>
    </recommendedName>
</protein>
<comment type="caution">
    <text evidence="1">The sequence shown here is derived from an EMBL/GenBank/DDBJ whole genome shotgun (WGS) entry which is preliminary data.</text>
</comment>